<evidence type="ECO:0000313" key="2">
    <source>
        <dbReference type="EMBL" id="GGJ73190.1"/>
    </source>
</evidence>
<proteinExistence type="predicted"/>
<feature type="transmembrane region" description="Helical" evidence="1">
    <location>
        <begin position="35"/>
        <end position="57"/>
    </location>
</feature>
<name>A0ABQ2DWT8_9MICC</name>
<organism evidence="2 3">
    <name type="scientific">Glutamicibacter ardleyensis</name>
    <dbReference type="NCBI Taxonomy" id="225894"/>
    <lineage>
        <taxon>Bacteria</taxon>
        <taxon>Bacillati</taxon>
        <taxon>Actinomycetota</taxon>
        <taxon>Actinomycetes</taxon>
        <taxon>Micrococcales</taxon>
        <taxon>Micrococcaceae</taxon>
        <taxon>Glutamicibacter</taxon>
    </lineage>
</organism>
<feature type="transmembrane region" description="Helical" evidence="1">
    <location>
        <begin position="180"/>
        <end position="199"/>
    </location>
</feature>
<evidence type="ECO:0000256" key="1">
    <source>
        <dbReference type="SAM" id="Phobius"/>
    </source>
</evidence>
<dbReference type="EMBL" id="BMKX01000013">
    <property type="protein sequence ID" value="GGJ73190.1"/>
    <property type="molecule type" value="Genomic_DNA"/>
</dbReference>
<feature type="transmembrane region" description="Helical" evidence="1">
    <location>
        <begin position="102"/>
        <end position="121"/>
    </location>
</feature>
<evidence type="ECO:0000313" key="3">
    <source>
        <dbReference type="Proteomes" id="UP000606115"/>
    </source>
</evidence>
<accession>A0ABQ2DWT8</accession>
<reference evidence="3" key="1">
    <citation type="journal article" date="2019" name="Int. J. Syst. Evol. Microbiol.">
        <title>The Global Catalogue of Microorganisms (GCM) 10K type strain sequencing project: providing services to taxonomists for standard genome sequencing and annotation.</title>
        <authorList>
            <consortium name="The Broad Institute Genomics Platform"/>
            <consortium name="The Broad Institute Genome Sequencing Center for Infectious Disease"/>
            <person name="Wu L."/>
            <person name="Ma J."/>
        </authorList>
    </citation>
    <scope>NUCLEOTIDE SEQUENCE [LARGE SCALE GENOMIC DNA]</scope>
    <source>
        <strain evidence="3">CGMCC 1.3685</strain>
    </source>
</reference>
<feature type="transmembrane region" description="Helical" evidence="1">
    <location>
        <begin position="69"/>
        <end position="90"/>
    </location>
</feature>
<feature type="transmembrane region" description="Helical" evidence="1">
    <location>
        <begin position="211"/>
        <end position="233"/>
    </location>
</feature>
<dbReference type="RefSeq" id="WP_188687361.1">
    <property type="nucleotide sequence ID" value="NZ_BMKX01000013.1"/>
</dbReference>
<keyword evidence="1" id="KW-0472">Membrane</keyword>
<keyword evidence="3" id="KW-1185">Reference proteome</keyword>
<sequence>MVFSSWAAMILASAFTLALGLRLPRLIQGTGNLWLWLTHLGMSIGLWLAVEPIYLTIDRLLGSINLANLVSHFCINFVFLAAGVQIALSIGRCDVATKIRRFSAAGLPLCVALMTVLFFAADLSYSSMGLDDFRDTETAVVLYKLSLYLYPAVVSSMLVKPLVQATTPSVYRVPYYSKKLMSVGFAFGVVAPIGHLVELSNRQLDWLTDLIVYPAMLCVLTGLVLAWISALLTHRRELQPSPRLHHQKVS</sequence>
<comment type="caution">
    <text evidence="2">The sequence shown here is derived from an EMBL/GenBank/DDBJ whole genome shotgun (WGS) entry which is preliminary data.</text>
</comment>
<keyword evidence="1" id="KW-1133">Transmembrane helix</keyword>
<gene>
    <name evidence="2" type="ORF">GCM10007173_35270</name>
</gene>
<protein>
    <recommendedName>
        <fullName evidence="4">Integral membrane protein</fullName>
    </recommendedName>
</protein>
<evidence type="ECO:0008006" key="4">
    <source>
        <dbReference type="Google" id="ProtNLM"/>
    </source>
</evidence>
<feature type="transmembrane region" description="Helical" evidence="1">
    <location>
        <begin position="141"/>
        <end position="159"/>
    </location>
</feature>
<dbReference type="GeneID" id="303305861"/>
<keyword evidence="1" id="KW-0812">Transmembrane</keyword>
<feature type="transmembrane region" description="Helical" evidence="1">
    <location>
        <begin position="6"/>
        <end position="23"/>
    </location>
</feature>
<dbReference type="Proteomes" id="UP000606115">
    <property type="component" value="Unassembled WGS sequence"/>
</dbReference>